<accession>A0A8S0Y0N8</accession>
<evidence type="ECO:0000313" key="2">
    <source>
        <dbReference type="EMBL" id="CEJ09156.1"/>
    </source>
</evidence>
<name>A0A8S0Y0N8_9FIRM</name>
<keyword evidence="3" id="KW-1185">Reference proteome</keyword>
<sequence>MSQLNVLNHTIIFVLARRYTYVHCLQFTIRQTYTPHNLSTESYVYAFSLFFLWISPETRINKGIRFLTDA</sequence>
<dbReference type="KEGG" id="aacx:DEACI_4160"/>
<dbReference type="Proteomes" id="UP000836597">
    <property type="component" value="Chromosome"/>
</dbReference>
<reference evidence="2" key="1">
    <citation type="submission" date="2014-11" db="EMBL/GenBank/DDBJ databases">
        <authorList>
            <person name="Hornung B.V."/>
        </authorList>
    </citation>
    <scope>NUCLEOTIDE SEQUENCE</scope>
    <source>
        <strain evidence="2">INE</strain>
    </source>
</reference>
<dbReference type="EMBL" id="LR746496">
    <property type="protein sequence ID" value="CAA7603337.1"/>
    <property type="molecule type" value="Genomic_DNA"/>
</dbReference>
<organism evidence="1">
    <name type="scientific">Acididesulfobacillus acetoxydans</name>
    <dbReference type="NCBI Taxonomy" id="1561005"/>
    <lineage>
        <taxon>Bacteria</taxon>
        <taxon>Bacillati</taxon>
        <taxon>Bacillota</taxon>
        <taxon>Clostridia</taxon>
        <taxon>Eubacteriales</taxon>
        <taxon>Peptococcaceae</taxon>
        <taxon>Acididesulfobacillus</taxon>
    </lineage>
</organism>
<dbReference type="AlphaFoldDB" id="A0A8S0Y0N8"/>
<reference evidence="1" key="2">
    <citation type="submission" date="2020-01" db="EMBL/GenBank/DDBJ databases">
        <authorList>
            <person name="Hornung B."/>
        </authorList>
    </citation>
    <scope>NUCLEOTIDE SEQUENCE</scope>
    <source>
        <strain evidence="1">PacBioINE</strain>
    </source>
</reference>
<dbReference type="Proteomes" id="UP001071230">
    <property type="component" value="Unassembled WGS sequence"/>
</dbReference>
<evidence type="ECO:0000313" key="3">
    <source>
        <dbReference type="Proteomes" id="UP001071230"/>
    </source>
</evidence>
<protein>
    <submittedName>
        <fullName evidence="1">Uncharacterized protein</fullName>
    </submittedName>
</protein>
<dbReference type="EMBL" id="CDGJ01000112">
    <property type="protein sequence ID" value="CEJ09156.1"/>
    <property type="molecule type" value="Genomic_DNA"/>
</dbReference>
<proteinExistence type="predicted"/>
<evidence type="ECO:0000313" key="1">
    <source>
        <dbReference type="EMBL" id="CAA7603337.1"/>
    </source>
</evidence>
<gene>
    <name evidence="2" type="ORF">DEACI_3639</name>
    <name evidence="1" type="ORF">DEACI_4160</name>
</gene>